<gene>
    <name evidence="1" type="ordered locus">RBRH_04257</name>
</gene>
<reference evidence="1 2" key="1">
    <citation type="journal article" date="2011" name="J. Bacteriol.">
        <title>Complete genome sequence of Burkholderia rhizoxinica, an endosymbiont of Rhizopus microsporus.</title>
        <authorList>
            <person name="Lackner G."/>
            <person name="Moebius N."/>
            <person name="Partida-Martinez L."/>
            <person name="Hertweck C."/>
        </authorList>
    </citation>
    <scope>NUCLEOTIDE SEQUENCE [LARGE SCALE GENOMIC DNA]</scope>
    <source>
        <strain evidence="2">DSM 19002 / CIP 109453 / HKI 454</strain>
        <plasmid evidence="1 2">pBRH01</plasmid>
    </source>
</reference>
<dbReference type="HOGENOM" id="CLU_3248531_0_0_4"/>
<dbReference type="AlphaFoldDB" id="E5AUJ8"/>
<evidence type="ECO:0000313" key="1">
    <source>
        <dbReference type="EMBL" id="CBW76772.1"/>
    </source>
</evidence>
<name>E5AUJ8_MYCRK</name>
<geneLocation type="plasmid" evidence="1 2">
    <name>pBRH01</name>
</geneLocation>
<dbReference type="KEGG" id="brh:RBRH_04257"/>
<accession>E5AUJ8</accession>
<dbReference type="EMBL" id="FR687360">
    <property type="protein sequence ID" value="CBW76772.1"/>
    <property type="molecule type" value="Genomic_DNA"/>
</dbReference>
<proteinExistence type="predicted"/>
<evidence type="ECO:0000313" key="2">
    <source>
        <dbReference type="Proteomes" id="UP000007437"/>
    </source>
</evidence>
<sequence>MCHHRNARVHQLTLIHNRTSSRSMLYTLIVSGAAALKGRRHA</sequence>
<dbReference type="Proteomes" id="UP000007437">
    <property type="component" value="Plasmid pBRH01"/>
</dbReference>
<organism evidence="1 2">
    <name type="scientific">Mycetohabitans rhizoxinica (strain DSM 19002 / CIP 109453 / HKI 454)</name>
    <name type="common">Paraburkholderia rhizoxinica</name>
    <dbReference type="NCBI Taxonomy" id="882378"/>
    <lineage>
        <taxon>Bacteria</taxon>
        <taxon>Pseudomonadati</taxon>
        <taxon>Pseudomonadota</taxon>
        <taxon>Betaproteobacteria</taxon>
        <taxon>Burkholderiales</taxon>
        <taxon>Burkholderiaceae</taxon>
        <taxon>Mycetohabitans</taxon>
    </lineage>
</organism>
<protein>
    <submittedName>
        <fullName evidence="1">Uncharacterized protein</fullName>
    </submittedName>
</protein>
<keyword evidence="1" id="KW-0614">Plasmid</keyword>